<accession>A0A9W9NUB8</accession>
<reference evidence="2" key="2">
    <citation type="journal article" date="2023" name="IMA Fungus">
        <title>Comparative genomic study of the Penicillium genus elucidates a diverse pangenome and 15 lateral gene transfer events.</title>
        <authorList>
            <person name="Petersen C."/>
            <person name="Sorensen T."/>
            <person name="Nielsen M.R."/>
            <person name="Sondergaard T.E."/>
            <person name="Sorensen J.L."/>
            <person name="Fitzpatrick D.A."/>
            <person name="Frisvad J.C."/>
            <person name="Nielsen K.L."/>
        </authorList>
    </citation>
    <scope>NUCLEOTIDE SEQUENCE</scope>
    <source>
        <strain evidence="2">IBT 19713</strain>
    </source>
</reference>
<feature type="region of interest" description="Disordered" evidence="1">
    <location>
        <begin position="165"/>
        <end position="191"/>
    </location>
</feature>
<proteinExistence type="predicted"/>
<dbReference type="RefSeq" id="XP_058329731.1">
    <property type="nucleotide sequence ID" value="XM_058476841.1"/>
</dbReference>
<comment type="caution">
    <text evidence="2">The sequence shown here is derived from an EMBL/GenBank/DDBJ whole genome shotgun (WGS) entry which is preliminary data.</text>
</comment>
<evidence type="ECO:0000313" key="3">
    <source>
        <dbReference type="Proteomes" id="UP001150941"/>
    </source>
</evidence>
<feature type="compositionally biased region" description="Basic and acidic residues" evidence="1">
    <location>
        <begin position="90"/>
        <end position="100"/>
    </location>
</feature>
<name>A0A9W9NUB8_9EURO</name>
<dbReference type="GeneID" id="83204144"/>
<sequence>MPMQGNSERYGETQQRRSDLMASNLELPWLLDPLPFPSTSVPCLNSDPDSAAADICHRLPSIELPAGVEIRGGCVVVDSLSRLPTGSGSKETELSGKSQDDDYGTWPRKLLPRHWRGCCGGGSPTGSDLGGLSSHGSNPACGMEGCRGRYRFPFDLYSPRLARETSLPSPRFGETASDPGLQTPEEFLLEA</sequence>
<organism evidence="2 3">
    <name type="scientific">Penicillium chermesinum</name>
    <dbReference type="NCBI Taxonomy" id="63820"/>
    <lineage>
        <taxon>Eukaryota</taxon>
        <taxon>Fungi</taxon>
        <taxon>Dikarya</taxon>
        <taxon>Ascomycota</taxon>
        <taxon>Pezizomycotina</taxon>
        <taxon>Eurotiomycetes</taxon>
        <taxon>Eurotiomycetidae</taxon>
        <taxon>Eurotiales</taxon>
        <taxon>Aspergillaceae</taxon>
        <taxon>Penicillium</taxon>
    </lineage>
</organism>
<keyword evidence="3" id="KW-1185">Reference proteome</keyword>
<evidence type="ECO:0000256" key="1">
    <source>
        <dbReference type="SAM" id="MobiDB-lite"/>
    </source>
</evidence>
<protein>
    <submittedName>
        <fullName evidence="2">Uncharacterized protein</fullName>
    </submittedName>
</protein>
<reference evidence="2" key="1">
    <citation type="submission" date="2022-11" db="EMBL/GenBank/DDBJ databases">
        <authorList>
            <person name="Petersen C."/>
        </authorList>
    </citation>
    <scope>NUCLEOTIDE SEQUENCE</scope>
    <source>
        <strain evidence="2">IBT 19713</strain>
    </source>
</reference>
<dbReference type="AlphaFoldDB" id="A0A9W9NUB8"/>
<evidence type="ECO:0000313" key="2">
    <source>
        <dbReference type="EMBL" id="KAJ5226320.1"/>
    </source>
</evidence>
<feature type="region of interest" description="Disordered" evidence="1">
    <location>
        <begin position="82"/>
        <end position="103"/>
    </location>
</feature>
<dbReference type="EMBL" id="JAPQKS010000005">
    <property type="protein sequence ID" value="KAJ5226320.1"/>
    <property type="molecule type" value="Genomic_DNA"/>
</dbReference>
<dbReference type="Proteomes" id="UP001150941">
    <property type="component" value="Unassembled WGS sequence"/>
</dbReference>
<gene>
    <name evidence="2" type="ORF">N7468_007545</name>
</gene>